<evidence type="ECO:0000313" key="8">
    <source>
        <dbReference type="EMBL" id="KAA0154784.1"/>
    </source>
</evidence>
<dbReference type="CDD" id="cd18791">
    <property type="entry name" value="SF2_C_RHA"/>
    <property type="match status" value="1"/>
</dbReference>
<keyword evidence="9" id="KW-1185">Reference proteome</keyword>
<evidence type="ECO:0000256" key="5">
    <source>
        <dbReference type="SAM" id="MobiDB-lite"/>
    </source>
</evidence>
<dbReference type="PANTHER" id="PTHR18934:SF99">
    <property type="entry name" value="ATP-DEPENDENT RNA HELICASE DHX37-RELATED"/>
    <property type="match status" value="1"/>
</dbReference>
<dbReference type="GO" id="GO:0004386">
    <property type="term" value="F:helicase activity"/>
    <property type="evidence" value="ECO:0007669"/>
    <property type="project" value="UniProtKB-KW"/>
</dbReference>
<feature type="domain" description="Helicase C-terminal" evidence="7">
    <location>
        <begin position="811"/>
        <end position="993"/>
    </location>
</feature>
<dbReference type="GO" id="GO:0005524">
    <property type="term" value="F:ATP binding"/>
    <property type="evidence" value="ECO:0007669"/>
    <property type="project" value="UniProtKB-KW"/>
</dbReference>
<organism evidence="8 9">
    <name type="scientific">Cafeteria roenbergensis</name>
    <name type="common">Marine flagellate</name>
    <dbReference type="NCBI Taxonomy" id="33653"/>
    <lineage>
        <taxon>Eukaryota</taxon>
        <taxon>Sar</taxon>
        <taxon>Stramenopiles</taxon>
        <taxon>Bigyra</taxon>
        <taxon>Opalozoa</taxon>
        <taxon>Bicosoecida</taxon>
        <taxon>Cafeteriaceae</taxon>
        <taxon>Cafeteria</taxon>
    </lineage>
</organism>
<feature type="domain" description="Helicase ATP-binding" evidence="6">
    <location>
        <begin position="524"/>
        <end position="742"/>
    </location>
</feature>
<dbReference type="InterPro" id="IPR001650">
    <property type="entry name" value="Helicase_C-like"/>
</dbReference>
<comment type="caution">
    <text evidence="8">The sequence shown here is derived from an EMBL/GenBank/DDBJ whole genome shotgun (WGS) entry which is preliminary data.</text>
</comment>
<feature type="region of interest" description="Disordered" evidence="5">
    <location>
        <begin position="1314"/>
        <end position="1333"/>
    </location>
</feature>
<dbReference type="Pfam" id="PF00271">
    <property type="entry name" value="Helicase_C"/>
    <property type="match status" value="1"/>
</dbReference>
<evidence type="ECO:0000256" key="3">
    <source>
        <dbReference type="ARBA" id="ARBA00022806"/>
    </source>
</evidence>
<dbReference type="Gene3D" id="1.10.10.2130">
    <property type="entry name" value="DEAH helicase family, winged-helix domain"/>
    <property type="match status" value="1"/>
</dbReference>
<keyword evidence="4" id="KW-0067">ATP-binding</keyword>
<dbReference type="InterPro" id="IPR027417">
    <property type="entry name" value="P-loop_NTPase"/>
</dbReference>
<dbReference type="GO" id="GO:0003723">
    <property type="term" value="F:RNA binding"/>
    <property type="evidence" value="ECO:0007669"/>
    <property type="project" value="TreeGrafter"/>
</dbReference>
<keyword evidence="2" id="KW-0378">Hydrolase</keyword>
<evidence type="ECO:0000259" key="6">
    <source>
        <dbReference type="PROSITE" id="PS51192"/>
    </source>
</evidence>
<dbReference type="Proteomes" id="UP000323011">
    <property type="component" value="Unassembled WGS sequence"/>
</dbReference>
<evidence type="ECO:0000256" key="4">
    <source>
        <dbReference type="ARBA" id="ARBA00022840"/>
    </source>
</evidence>
<name>A0A5A8CQR4_CAFRO</name>
<dbReference type="GO" id="GO:0016787">
    <property type="term" value="F:hydrolase activity"/>
    <property type="evidence" value="ECO:0007669"/>
    <property type="project" value="UniProtKB-KW"/>
</dbReference>
<feature type="compositionally biased region" description="Basic and acidic residues" evidence="5">
    <location>
        <begin position="1316"/>
        <end position="1328"/>
    </location>
</feature>
<evidence type="ECO:0000259" key="7">
    <source>
        <dbReference type="PROSITE" id="PS51194"/>
    </source>
</evidence>
<reference evidence="8 9" key="1">
    <citation type="submission" date="2019-07" db="EMBL/GenBank/DDBJ databases">
        <title>Genomes of Cafeteria roenbergensis.</title>
        <authorList>
            <person name="Fischer M.G."/>
            <person name="Hackl T."/>
            <person name="Roman M."/>
        </authorList>
    </citation>
    <scope>NUCLEOTIDE SEQUENCE [LARGE SCALE GENOMIC DNA]</scope>
    <source>
        <strain evidence="8 9">BVI</strain>
    </source>
</reference>
<dbReference type="InterPro" id="IPR014001">
    <property type="entry name" value="Helicase_ATP-bd"/>
</dbReference>
<feature type="region of interest" description="Disordered" evidence="5">
    <location>
        <begin position="1823"/>
        <end position="1853"/>
    </location>
</feature>
<gene>
    <name evidence="8" type="ORF">FNF29_02313</name>
</gene>
<dbReference type="PROSITE" id="PS51194">
    <property type="entry name" value="HELICASE_CTER"/>
    <property type="match status" value="1"/>
</dbReference>
<feature type="region of interest" description="Disordered" evidence="5">
    <location>
        <begin position="1176"/>
        <end position="1249"/>
    </location>
</feature>
<keyword evidence="1" id="KW-0547">Nucleotide-binding</keyword>
<dbReference type="EMBL" id="VLTN01000010">
    <property type="protein sequence ID" value="KAA0154784.1"/>
    <property type="molecule type" value="Genomic_DNA"/>
</dbReference>
<dbReference type="SMART" id="SM00847">
    <property type="entry name" value="HA2"/>
    <property type="match status" value="1"/>
</dbReference>
<dbReference type="PROSITE" id="PS51192">
    <property type="entry name" value="HELICASE_ATP_BIND_1"/>
    <property type="match status" value="1"/>
</dbReference>
<dbReference type="Gene3D" id="3.40.50.300">
    <property type="entry name" value="P-loop containing nucleotide triphosphate hydrolases"/>
    <property type="match status" value="2"/>
</dbReference>
<dbReference type="CDD" id="cd17917">
    <property type="entry name" value="DEXHc_RHA-like"/>
    <property type="match status" value="1"/>
</dbReference>
<evidence type="ECO:0000256" key="2">
    <source>
        <dbReference type="ARBA" id="ARBA00022801"/>
    </source>
</evidence>
<keyword evidence="3" id="KW-0347">Helicase</keyword>
<feature type="region of interest" description="Disordered" evidence="5">
    <location>
        <begin position="294"/>
        <end position="330"/>
    </location>
</feature>
<dbReference type="SUPFAM" id="SSF52540">
    <property type="entry name" value="P-loop containing nucleoside triphosphate hydrolases"/>
    <property type="match status" value="1"/>
</dbReference>
<dbReference type="InterPro" id="IPR042035">
    <property type="entry name" value="DEAH_win-hel_dom"/>
</dbReference>
<accession>A0A5A8CQR4</accession>
<evidence type="ECO:0000313" key="9">
    <source>
        <dbReference type="Proteomes" id="UP000323011"/>
    </source>
</evidence>
<proteinExistence type="predicted"/>
<feature type="compositionally biased region" description="Low complexity" evidence="5">
    <location>
        <begin position="1180"/>
        <end position="1194"/>
    </location>
</feature>
<dbReference type="InterPro" id="IPR007502">
    <property type="entry name" value="Helicase-assoc_dom"/>
</dbReference>
<dbReference type="SMART" id="SM00487">
    <property type="entry name" value="DEXDc"/>
    <property type="match status" value="1"/>
</dbReference>
<dbReference type="PANTHER" id="PTHR18934">
    <property type="entry name" value="ATP-DEPENDENT RNA HELICASE"/>
    <property type="match status" value="1"/>
</dbReference>
<dbReference type="SMART" id="SM00490">
    <property type="entry name" value="HELICc"/>
    <property type="match status" value="1"/>
</dbReference>
<protein>
    <submittedName>
        <fullName evidence="8">Uncharacterized protein</fullName>
    </submittedName>
</protein>
<evidence type="ECO:0000256" key="1">
    <source>
        <dbReference type="ARBA" id="ARBA00022741"/>
    </source>
</evidence>
<sequence length="2453" mass="260451">MAAKRQLDRERDLLARAGGQLRADVDILRAACPEFSVREAAVAVLTGEVIGVAIDYSNIAYSASNFFDAALDVSELVNVIQRGRTWVPNHRSAAGSSTTARSPYWQATLERRGYAVRVEARSTGESEKFVDDCVQNMARAFVIEAQKQQRRIAKLSAERDRPPPEVKFVLVLATGDGNCSGRSMHDRASFVHVVRSALDLDMPVELVSWTKSLSGNFKRLQAEYEEHLLRIVPLDCNASVDVTRLLRWNTAAAGATAFRNHGLARVSVARGADGVPEVSSDILRTVDALLGARAEPSRAEPSHADPLPDDPARPETPRAKPAQPSGVRVASGPVKVRALLTRALSAESDRSDGALDASPAVASSALGLVDSAAAEGTPMQLSVEFDSVSARKWVRRLAAAFPMVESAMEAHLSNVVALEEALERSQLVPTDEGLDRFEAEAQVLEERLRSLGSQRVECEQWLTRCASERDRRLFSGDSEAAVTAQFQGRMSREALRLKAGLPFLGHRRVILEQLWTQESPFLAIAGESGCGKSTQTPALLAEFGIVAPEHGKRLLVTEPNATVARALAERVASEWQCEVGEFVGLDVPGFVRVSPDTCIVFSTHERVLRRLTLDISECASEEGGACVATNQRDELGDSLVWGSGSTDPELHAWLKSRGKLASERPEDAIVPYALGDFGVVLVDEAHDRPMEVDLLLGLVAQTCTSRTNDAGAPDLRLLVASASLDDERLAQYLGDCPVVSIPGRRFPVTAHHTSIDAVIADREAKLRAWSPEAAVSGAAGAASALHVAGVEPHSDGDLQTTRAVRATCWQAFREAMRECSEDGAGAVVLAFLPSEDSLSLAEADLAWLLRFAAAGRAAPPRATSMLVQSLRSDASPQEQHAVLTGGGGHGVRVVLTTSIAETSLTIAGVSVVVDCGLESVVMYDRAQRMDAARVVPISKSSALQRQGRAGRTRPGRCVRLFTADELEAMPSQRVPELLRSDLSHSVLRLLAAGVDPLRFPLVQAPPVAAIVDAVSTLELLGAVELCEDGPEGLAVAATGFGEILHAFGLPPMVAAMVLKGATENGYAQAAVEAAAVLAAGDESLLSASHSWPEILWSSYGDVVTAARFYRLWRSTRSHARRRELCELAGVKPATMVNARRVEEEAWAVLGHLGLAERPEGCMEMRCEVAAIRASEGRGGPAAASPQPAVASQPQEDGWTQVGSGPRGGGIGARLLASPSPFAPLGDDGDASRDGMADSLPAWTPSPPKAHRLPADLRSVFSAAEERALAKSIVGGFFLQACHSNGPAGSGYTLVRHEAARAADLALAVRRAQRMRGVSDHQPSSDEAPRLAAEAPDVAADPPATVVHPHHLSVMSRLSGSIAPSIVFIGLQRAGHNYARGITEARSEWLHDAAPDLFPPRPPPSPLASHLVAVRSDAVRELLAGRAGSRIGWLEQRLAPMSVIDTDPRDHAGKALPGQWRVWAPASDVDVAAATLNDVVSQAQAHAQREAIVLASGRARGVVGAGMALQQLLPIADDPTISLAASASLLDGPRDNPLSWSALFEALRIRISAMLERAQARAVVAGNHIYHAVDGLADPSAGWQRAELKGGSVTSLLPFGEDRLPPRSWADLAAFGAVGSTLLECQEAGMSAPGREDLARERLLLRSPDDRDGIEADEAGDALLSQLAREAASSVDARDTDRCRELALRDSPPRLEALPAGWRRSTFAKAELVAITQRIAALQSRPFLFWAPTPSSGARRAVASVILVTPSLRHVVSHAIKQLSRDLASASRSQTSGHLPERGAAQGLQVSALSTAGLPAIPAEDSDGNASLELVSQPRLEAPKGLEPAQYDGIPTSETGAQLRRRMPRSAKQTWRSDLEPARFSLVRMAWRVRSERRLVTVLLVPNRDAGRLLELDVPSEIARIRGSVPLTAAAASGAGHDAPAPAASSVPCFWLTIRRASPRSVAVAVSGLPCAVGPEAGAVFGFRVLESLGAESAGVTIVKTALMRPLLAREAELEEAARFGVPGVPAAPSDVGEQQAAFAAFGPHEWVTVPCSEVRRQAAMRGPVSPASEFPPQWHLPPELSDLPASALEPAARLPGLGEDELLLPGGPEMMSGRDWHADLKRRSSAAENGLSTADAALVNTTCAEALRRLASLTSVLSHEVLSLRDGVVVMQARVPADRRAASAAVALNKMSDLAPGCRLFARCELACAVQLPCLALRFFVQDLRGLWAHLNGYSGDSARADGFMRPDGEDAMRHNYDGWRGDGEATVPAEERVRLGGGLQCMATSCSSSSMFAAGEVWVSSASPAALRTAHRFLKTLLGRSALGDPHSGKQLSGEDCVRLLDSSGPLQRQVVRLAKTSGLFITKTFKRDAAEVWGPPARAAAFCEQALELAGIGASAAASARVELAPGAVDIAVDIGDKRMVAAVALARRGIDPADALERVAVPPLDEALESLSIRVVPQECAIEAAP</sequence>